<name>A0A2A2H6V3_METBR</name>
<dbReference type="InterPro" id="IPR016181">
    <property type="entry name" value="Acyl_CoA_acyltransferase"/>
</dbReference>
<evidence type="ECO:0000313" key="2">
    <source>
        <dbReference type="EMBL" id="PAV04983.1"/>
    </source>
</evidence>
<dbReference type="CDD" id="cd04301">
    <property type="entry name" value="NAT_SF"/>
    <property type="match status" value="1"/>
</dbReference>
<dbReference type="Gene3D" id="3.40.630.30">
    <property type="match status" value="1"/>
</dbReference>
<dbReference type="OrthoDB" id="38613at2157"/>
<dbReference type="InterPro" id="IPR000182">
    <property type="entry name" value="GNAT_dom"/>
</dbReference>
<dbReference type="EMBL" id="LMVM01000012">
    <property type="protein sequence ID" value="PAV04983.1"/>
    <property type="molecule type" value="Genomic_DNA"/>
</dbReference>
<dbReference type="Pfam" id="PF00583">
    <property type="entry name" value="Acetyltransf_1"/>
    <property type="match status" value="1"/>
</dbReference>
<evidence type="ECO:0000313" key="3">
    <source>
        <dbReference type="Proteomes" id="UP000217784"/>
    </source>
</evidence>
<feature type="domain" description="N-acetyltransferase" evidence="1">
    <location>
        <begin position="1"/>
        <end position="154"/>
    </location>
</feature>
<protein>
    <recommendedName>
        <fullName evidence="1">N-acetyltransferase domain-containing protein</fullName>
    </recommendedName>
</protein>
<dbReference type="PROSITE" id="PS51186">
    <property type="entry name" value="GNAT"/>
    <property type="match status" value="1"/>
</dbReference>
<proteinExistence type="predicted"/>
<organism evidence="2 3">
    <name type="scientific">Methanobacterium bryantii</name>
    <dbReference type="NCBI Taxonomy" id="2161"/>
    <lineage>
        <taxon>Archaea</taxon>
        <taxon>Methanobacteriati</taxon>
        <taxon>Methanobacteriota</taxon>
        <taxon>Methanomada group</taxon>
        <taxon>Methanobacteria</taxon>
        <taxon>Methanobacteriales</taxon>
        <taxon>Methanobacteriaceae</taxon>
        <taxon>Methanobacterium</taxon>
    </lineage>
</organism>
<dbReference type="GO" id="GO:0016747">
    <property type="term" value="F:acyltransferase activity, transferring groups other than amino-acyl groups"/>
    <property type="evidence" value="ECO:0007669"/>
    <property type="project" value="InterPro"/>
</dbReference>
<dbReference type="RefSeq" id="WP_069584282.1">
    <property type="nucleotide sequence ID" value="NZ_LMVM01000012.1"/>
</dbReference>
<evidence type="ECO:0000259" key="1">
    <source>
        <dbReference type="PROSITE" id="PS51186"/>
    </source>
</evidence>
<keyword evidence="3" id="KW-1185">Reference proteome</keyword>
<dbReference type="SUPFAM" id="SSF55729">
    <property type="entry name" value="Acyl-CoA N-acyltransferases (Nat)"/>
    <property type="match status" value="1"/>
</dbReference>
<sequence>MIREATLDDTESIVDLWEELMNFHIQKSSIYDIKPDAQQIYEFYLKKILKSHESIVLVCEIENNIVGYLMAEESQLPPVYKEDKIGTIVEICITEKHRNKGIGEELVTQIEKWFITKDIYTIECVISDFNEISKGFWFKNKYKPYNLICLKKIS</sequence>
<comment type="caution">
    <text evidence="2">The sequence shown here is derived from an EMBL/GenBank/DDBJ whole genome shotgun (WGS) entry which is preliminary data.</text>
</comment>
<dbReference type="AlphaFoldDB" id="A0A2A2H6V3"/>
<reference evidence="2 3" key="1">
    <citation type="journal article" date="2017" name="BMC Genomics">
        <title>Genomic analysis of methanogenic archaea reveals a shift towards energy conservation.</title>
        <authorList>
            <person name="Gilmore S.P."/>
            <person name="Henske J.K."/>
            <person name="Sexton J.A."/>
            <person name="Solomon K.V."/>
            <person name="Seppala S."/>
            <person name="Yoo J.I."/>
            <person name="Huyett L.M."/>
            <person name="Pressman A."/>
            <person name="Cogan J.Z."/>
            <person name="Kivenson V."/>
            <person name="Peng X."/>
            <person name="Tan Y."/>
            <person name="Valentine D.L."/>
            <person name="O'Malley M.A."/>
        </authorList>
    </citation>
    <scope>NUCLEOTIDE SEQUENCE [LARGE SCALE GENOMIC DNA]</scope>
    <source>
        <strain evidence="2 3">M.o.H.</strain>
    </source>
</reference>
<gene>
    <name evidence="2" type="ORF">ASJ80_11815</name>
</gene>
<dbReference type="Proteomes" id="UP000217784">
    <property type="component" value="Unassembled WGS sequence"/>
</dbReference>
<accession>A0A2A2H6V3</accession>